<evidence type="ECO:0000256" key="1">
    <source>
        <dbReference type="SAM" id="Phobius"/>
    </source>
</evidence>
<evidence type="ECO:0000313" key="2">
    <source>
        <dbReference type="EMBL" id="SFN66533.1"/>
    </source>
</evidence>
<gene>
    <name evidence="2" type="ORF">SAMN05216219_1569</name>
</gene>
<feature type="transmembrane region" description="Helical" evidence="1">
    <location>
        <begin position="6"/>
        <end position="25"/>
    </location>
</feature>
<organism evidence="2 3">
    <name type="scientific">Mycetocola miduiensis</name>
    <dbReference type="NCBI Taxonomy" id="995034"/>
    <lineage>
        <taxon>Bacteria</taxon>
        <taxon>Bacillati</taxon>
        <taxon>Actinomycetota</taxon>
        <taxon>Actinomycetes</taxon>
        <taxon>Micrococcales</taxon>
        <taxon>Microbacteriaceae</taxon>
        <taxon>Mycetocola</taxon>
    </lineage>
</organism>
<keyword evidence="1" id="KW-0812">Transmembrane</keyword>
<protein>
    <submittedName>
        <fullName evidence="2">Uncharacterized protein</fullName>
    </submittedName>
</protein>
<dbReference type="AlphaFoldDB" id="A0A1I5AVQ4"/>
<dbReference type="Proteomes" id="UP000198867">
    <property type="component" value="Unassembled WGS sequence"/>
</dbReference>
<dbReference type="EMBL" id="FOVM01000004">
    <property type="protein sequence ID" value="SFN66533.1"/>
    <property type="molecule type" value="Genomic_DNA"/>
</dbReference>
<accession>A0A1I5AVQ4</accession>
<keyword evidence="1" id="KW-1133">Transmembrane helix</keyword>
<evidence type="ECO:0000313" key="3">
    <source>
        <dbReference type="Proteomes" id="UP000198867"/>
    </source>
</evidence>
<keyword evidence="1" id="KW-0472">Membrane</keyword>
<reference evidence="3" key="1">
    <citation type="submission" date="2016-10" db="EMBL/GenBank/DDBJ databases">
        <authorList>
            <person name="Varghese N."/>
            <person name="Submissions S."/>
        </authorList>
    </citation>
    <scope>NUCLEOTIDE SEQUENCE [LARGE SCALE GENOMIC DNA]</scope>
    <source>
        <strain evidence="3">CGMCC 1.11101</strain>
    </source>
</reference>
<keyword evidence="3" id="KW-1185">Reference proteome</keyword>
<name>A0A1I5AVQ4_9MICO</name>
<proteinExistence type="predicted"/>
<sequence length="147" mass="16447">MNAGWPDWIAAAIALFALVVSFLAYRRAAVSSAAYWVLEADRSAIDSGIDIAMTLSNRGDSRAHDVEMVIDFDPGHVFLPKGTWSFVDRQTDVPYRGTDRAMRPVISRGDWNESVLASGKPHATVTWRAPYSRKRRESQTIPLPEIR</sequence>